<dbReference type="CDD" id="cd00130">
    <property type="entry name" value="PAS"/>
    <property type="match status" value="3"/>
</dbReference>
<dbReference type="Pfam" id="PF12860">
    <property type="entry name" value="PAS_7"/>
    <property type="match status" value="1"/>
</dbReference>
<feature type="domain" description="PAC" evidence="21">
    <location>
        <begin position="356"/>
        <end position="407"/>
    </location>
</feature>
<dbReference type="Proteomes" id="UP000245212">
    <property type="component" value="Unassembled WGS sequence"/>
</dbReference>
<dbReference type="InterPro" id="IPR001789">
    <property type="entry name" value="Sig_transdc_resp-reg_receiver"/>
</dbReference>
<evidence type="ECO:0000256" key="7">
    <source>
        <dbReference type="ARBA" id="ARBA00022729"/>
    </source>
</evidence>
<keyword evidence="9" id="KW-0067">ATP-binding</keyword>
<evidence type="ECO:0000256" key="8">
    <source>
        <dbReference type="ARBA" id="ARBA00022741"/>
    </source>
</evidence>
<keyword evidence="24" id="KW-1185">Reference proteome</keyword>
<evidence type="ECO:0000259" key="20">
    <source>
        <dbReference type="PROSITE" id="PS50112"/>
    </source>
</evidence>
<feature type="domain" description="Response regulatory" evidence="19">
    <location>
        <begin position="916"/>
        <end position="1034"/>
    </location>
</feature>
<evidence type="ECO:0000256" key="13">
    <source>
        <dbReference type="ARBA" id="ARBA00023136"/>
    </source>
</evidence>
<dbReference type="Pfam" id="PF00072">
    <property type="entry name" value="Response_reg"/>
    <property type="match status" value="1"/>
</dbReference>
<dbReference type="Pfam" id="PF00512">
    <property type="entry name" value="HisKA"/>
    <property type="match status" value="1"/>
</dbReference>
<dbReference type="SUPFAM" id="SSF47226">
    <property type="entry name" value="Histidine-containing phosphotransfer domain, HPT domain"/>
    <property type="match status" value="1"/>
</dbReference>
<dbReference type="PROSITE" id="PS50112">
    <property type="entry name" value="PAS"/>
    <property type="match status" value="3"/>
</dbReference>
<dbReference type="InterPro" id="IPR000014">
    <property type="entry name" value="PAS"/>
</dbReference>
<dbReference type="EMBL" id="QETA01000001">
    <property type="protein sequence ID" value="PWF25510.1"/>
    <property type="molecule type" value="Genomic_DNA"/>
</dbReference>
<dbReference type="PANTHER" id="PTHR45339:SF1">
    <property type="entry name" value="HYBRID SIGNAL TRANSDUCTION HISTIDINE KINASE J"/>
    <property type="match status" value="1"/>
</dbReference>
<evidence type="ECO:0000256" key="2">
    <source>
        <dbReference type="ARBA" id="ARBA00004651"/>
    </source>
</evidence>
<comment type="catalytic activity">
    <reaction evidence="1">
        <text>ATP + protein L-histidine = ADP + protein N-phospho-L-histidine.</text>
        <dbReference type="EC" id="2.7.13.3"/>
    </reaction>
</comment>
<feature type="domain" description="PAS" evidence="20">
    <location>
        <begin position="51"/>
        <end position="105"/>
    </location>
</feature>
<gene>
    <name evidence="23" type="ORF">DD235_05160</name>
</gene>
<dbReference type="SUPFAM" id="SSF47384">
    <property type="entry name" value="Homodimeric domain of signal transducing histidine kinase"/>
    <property type="match status" value="1"/>
</dbReference>
<dbReference type="Pfam" id="PF01627">
    <property type="entry name" value="Hpt"/>
    <property type="match status" value="1"/>
</dbReference>
<keyword evidence="10" id="KW-1133">Transmembrane helix</keyword>
<dbReference type="GO" id="GO:0000155">
    <property type="term" value="F:phosphorelay sensor kinase activity"/>
    <property type="evidence" value="ECO:0007669"/>
    <property type="project" value="InterPro"/>
</dbReference>
<dbReference type="PRINTS" id="PR00344">
    <property type="entry name" value="BCTRLSENSOR"/>
</dbReference>
<dbReference type="SUPFAM" id="SSF55785">
    <property type="entry name" value="PYP-like sensor domain (PAS domain)"/>
    <property type="match status" value="4"/>
</dbReference>
<dbReference type="PROSITE" id="PS50113">
    <property type="entry name" value="PAC"/>
    <property type="match status" value="2"/>
</dbReference>
<dbReference type="Pfam" id="PF02518">
    <property type="entry name" value="HATPase_c"/>
    <property type="match status" value="1"/>
</dbReference>
<evidence type="ECO:0000256" key="9">
    <source>
        <dbReference type="ARBA" id="ARBA00022840"/>
    </source>
</evidence>
<dbReference type="NCBIfam" id="TIGR00229">
    <property type="entry name" value="sensory_box"/>
    <property type="match status" value="2"/>
</dbReference>
<dbReference type="Pfam" id="PF00989">
    <property type="entry name" value="PAS"/>
    <property type="match status" value="1"/>
</dbReference>
<dbReference type="InterPro" id="IPR001610">
    <property type="entry name" value="PAC"/>
</dbReference>
<comment type="subcellular location">
    <subcellularLocation>
        <location evidence="2">Cell membrane</location>
        <topology evidence="2">Multi-pass membrane protein</topology>
    </subcellularLocation>
</comment>
<dbReference type="GO" id="GO:0006355">
    <property type="term" value="P:regulation of DNA-templated transcription"/>
    <property type="evidence" value="ECO:0007669"/>
    <property type="project" value="InterPro"/>
</dbReference>
<keyword evidence="6" id="KW-0812">Transmembrane</keyword>
<dbReference type="CDD" id="cd16922">
    <property type="entry name" value="HATPase_EvgS-ArcB-TorS-like"/>
    <property type="match status" value="1"/>
</dbReference>
<dbReference type="PROSITE" id="PS50110">
    <property type="entry name" value="RESPONSE_REGULATORY"/>
    <property type="match status" value="2"/>
</dbReference>
<dbReference type="PANTHER" id="PTHR45339">
    <property type="entry name" value="HYBRID SIGNAL TRANSDUCTION HISTIDINE KINASE J"/>
    <property type="match status" value="1"/>
</dbReference>
<dbReference type="InterPro" id="IPR011006">
    <property type="entry name" value="CheY-like_superfamily"/>
</dbReference>
<evidence type="ECO:0000259" key="18">
    <source>
        <dbReference type="PROSITE" id="PS50109"/>
    </source>
</evidence>
<feature type="domain" description="Histidine kinase" evidence="18">
    <location>
        <begin position="546"/>
        <end position="767"/>
    </location>
</feature>
<dbReference type="InterPro" id="IPR036890">
    <property type="entry name" value="HATPase_C_sf"/>
</dbReference>
<dbReference type="InterPro" id="IPR013655">
    <property type="entry name" value="PAS_fold_3"/>
</dbReference>
<evidence type="ECO:0000256" key="12">
    <source>
        <dbReference type="ARBA" id="ARBA00023026"/>
    </source>
</evidence>
<dbReference type="SUPFAM" id="SSF52172">
    <property type="entry name" value="CheY-like"/>
    <property type="match status" value="2"/>
</dbReference>
<feature type="domain" description="PAC" evidence="21">
    <location>
        <begin position="237"/>
        <end position="289"/>
    </location>
</feature>
<evidence type="ECO:0000256" key="3">
    <source>
        <dbReference type="ARBA" id="ARBA00012438"/>
    </source>
</evidence>
<comment type="function">
    <text evidence="14">Member of the two-component regulatory system BvgS/BvgA. Phosphorylates BvgA via a four-step phosphorelay in response to environmental signals.</text>
</comment>
<dbReference type="Gene3D" id="3.30.450.20">
    <property type="entry name" value="PAS domain"/>
    <property type="match status" value="4"/>
</dbReference>
<dbReference type="Gene3D" id="3.40.50.2300">
    <property type="match status" value="1"/>
</dbReference>
<keyword evidence="13" id="KW-0472">Membrane</keyword>
<keyword evidence="8" id="KW-0547">Nucleotide-binding</keyword>
<evidence type="ECO:0000259" key="21">
    <source>
        <dbReference type="PROSITE" id="PS50113"/>
    </source>
</evidence>
<evidence type="ECO:0000256" key="6">
    <source>
        <dbReference type="ARBA" id="ARBA00022692"/>
    </source>
</evidence>
<feature type="domain" description="PAS" evidence="20">
    <location>
        <begin position="183"/>
        <end position="210"/>
    </location>
</feature>
<dbReference type="InterPro" id="IPR004358">
    <property type="entry name" value="Sig_transdc_His_kin-like_C"/>
</dbReference>
<feature type="domain" description="HPt" evidence="22">
    <location>
        <begin position="1078"/>
        <end position="1174"/>
    </location>
</feature>
<dbReference type="SMART" id="SM00448">
    <property type="entry name" value="REC"/>
    <property type="match status" value="1"/>
</dbReference>
<dbReference type="InterPro" id="IPR000700">
    <property type="entry name" value="PAS-assoc_C"/>
</dbReference>
<feature type="domain" description="Response regulatory" evidence="19">
    <location>
        <begin position="786"/>
        <end position="897"/>
    </location>
</feature>
<dbReference type="EC" id="2.7.13.3" evidence="3"/>
<dbReference type="RefSeq" id="WP_109060913.1">
    <property type="nucleotide sequence ID" value="NZ_QETA01000001.1"/>
</dbReference>
<dbReference type="FunFam" id="3.30.565.10:FF:000010">
    <property type="entry name" value="Sensor histidine kinase RcsC"/>
    <property type="match status" value="1"/>
</dbReference>
<keyword evidence="4" id="KW-1003">Cell membrane</keyword>
<feature type="domain" description="PAS" evidence="20">
    <location>
        <begin position="408"/>
        <end position="450"/>
    </location>
</feature>
<dbReference type="Gene3D" id="3.30.565.10">
    <property type="entry name" value="Histidine kinase-like ATPase, C-terminal domain"/>
    <property type="match status" value="1"/>
</dbReference>
<keyword evidence="7" id="KW-0732">Signal</keyword>
<keyword evidence="12" id="KW-0843">Virulence</keyword>
<dbReference type="GO" id="GO:0005886">
    <property type="term" value="C:plasma membrane"/>
    <property type="evidence" value="ECO:0007669"/>
    <property type="project" value="UniProtKB-SubCell"/>
</dbReference>
<dbReference type="InterPro" id="IPR005467">
    <property type="entry name" value="His_kinase_dom"/>
</dbReference>
<dbReference type="InterPro" id="IPR008207">
    <property type="entry name" value="Sig_transdc_His_kin_Hpt_dom"/>
</dbReference>
<dbReference type="SMART" id="SM00091">
    <property type="entry name" value="PAS"/>
    <property type="match status" value="4"/>
</dbReference>
<evidence type="ECO:0000256" key="4">
    <source>
        <dbReference type="ARBA" id="ARBA00022475"/>
    </source>
</evidence>
<sequence>MPIPALLWSCGLLALLVLCGWFGWRWSDERARRSLVHMVGMLRLRSDAACLLDADGCIHWCNDAYVQLTGYAERDLLRRSWQALLFASVEDAAAQQIVGDALKARRELRRDVMFMSKRGEVRCMIVELHPLYSLSRRRFLGYLVVQIDIDQQRNERRMTLLALRDRQTVLDILDRHAIVTETDLQGRITRVNERFVQVSGYRADELLGRNHRMFSSGQHDAAFWRDLWETIGLGGIWHGEICNRAKDGSLYWLDSVIASMPGPDGKPAKYVSIRYDITALMRSRDMLARTGRIAGIGGWYCNLDTRTLYFTEAASEILALPGEQLRVDALPVALPSEMWQAFRERVRHTMATGEAFSQEIRIRQADGIALWMRVSCEVEYLNGRAHRLVGAVQDVSAQVEARLRIETSERILRSAIDALDEAFALYDAQERLMLCNDKYLDLLGERRHEVRIGMPIERILRLSIDAGSYLAARADPDGWYASQLAMWRQPSHQQRLQLSNGRWIKRVVAATSDGMRVMFCIDITDLQQALVNADSASRSKSQFLANMSHEIRTPMNAIMGLLQLIETTGVRPEQADLLRKTEGAARSLLEILNDILDFSKVEAGKMKLDPEPFALDELLSDVSTILSGTLGEKKLELIYDVDPAIPAVLIGDALRLKQVLINLGGNAIKFTARGEVRLALRLVSQDDSGARLECRVLDTGIGINKEALRHIFTGFSQAEASISRRFGGTGLGLAISHRLVELMGGELRVDSEPGKGSCFFFEIVLQPGRDRQVHLCGVCHDTRGAQALLLEPHAVSRAMLSRLLEQQGGWQVVACSDAIQAGDVLDTLHDWPAVALVSAEASGHELLIERLRHGPDPGCPPAIVLATSHPRPPQAGMPVLCKPLTFSMLCAALRGRAPDAPPTSSEHVVRRLEGIRLLLVEDNDINQEVATRLLEREGARVRVAANGQQGLQALDAEPDGYDLVLMDMQMPVMDGLQATYAIRRDGRHAGLPIVAMTANAMQSDRDACMAAGMDAHIGKPFHLEDLVAVIRRYLRDERRSDVMETLPAVRRQLPVAPLQDETAMVFDAPLALTRLGQDKVLYSRLLEDFRPAAKRLLEAARTALEMADARALRSTIHQLKSTAAATGADRLAAACAVLEREVVAGGLEADESGQSLPAYWHDAVTDLEQMLAEALEAHAGWLAQHEPPVLDMPDSAASQASGNDLAVCLAALAEALASSDMAAFDLFDDLMARHVDALGDSAAALSAAMADFNTDAALSVVQRAQARWRKSPAS</sequence>
<dbReference type="InterPro" id="IPR013767">
    <property type="entry name" value="PAS_fold"/>
</dbReference>
<name>A0A2V1K4L7_9BURK</name>
<evidence type="ECO:0000256" key="15">
    <source>
        <dbReference type="ARBA" id="ARBA00070152"/>
    </source>
</evidence>
<accession>A0A2V1K4L7</accession>
<evidence type="ECO:0000256" key="16">
    <source>
        <dbReference type="PROSITE-ProRule" id="PRU00110"/>
    </source>
</evidence>
<comment type="caution">
    <text evidence="23">The sequence shown here is derived from an EMBL/GenBank/DDBJ whole genome shotgun (WGS) entry which is preliminary data.</text>
</comment>
<dbReference type="InterPro" id="IPR003594">
    <property type="entry name" value="HATPase_dom"/>
</dbReference>
<protein>
    <recommendedName>
        <fullName evidence="15">Virulence sensor protein BvgS</fullName>
        <ecNumber evidence="3">2.7.13.3</ecNumber>
    </recommendedName>
</protein>
<dbReference type="SMART" id="SM00387">
    <property type="entry name" value="HATPase_c"/>
    <property type="match status" value="1"/>
</dbReference>
<evidence type="ECO:0000256" key="17">
    <source>
        <dbReference type="PROSITE-ProRule" id="PRU00169"/>
    </source>
</evidence>
<dbReference type="PROSITE" id="PS50894">
    <property type="entry name" value="HPT"/>
    <property type="match status" value="1"/>
</dbReference>
<reference evidence="24" key="1">
    <citation type="submission" date="2018-05" db="EMBL/GenBank/DDBJ databases">
        <authorList>
            <person name="Li Y."/>
        </authorList>
    </citation>
    <scope>NUCLEOTIDE SEQUENCE [LARGE SCALE GENOMIC DNA]</scope>
    <source>
        <strain evidence="24">3d-2-2</strain>
    </source>
</reference>
<evidence type="ECO:0000259" key="22">
    <source>
        <dbReference type="PROSITE" id="PS50894"/>
    </source>
</evidence>
<evidence type="ECO:0000256" key="5">
    <source>
        <dbReference type="ARBA" id="ARBA00022553"/>
    </source>
</evidence>
<feature type="modified residue" description="4-aspartylphosphate" evidence="17">
    <location>
        <position position="967"/>
    </location>
</feature>
<evidence type="ECO:0000256" key="14">
    <source>
        <dbReference type="ARBA" id="ARBA00058004"/>
    </source>
</evidence>
<dbReference type="AlphaFoldDB" id="A0A2V1K4L7"/>
<evidence type="ECO:0000256" key="1">
    <source>
        <dbReference type="ARBA" id="ARBA00000085"/>
    </source>
</evidence>
<dbReference type="CDD" id="cd17546">
    <property type="entry name" value="REC_hyHK_CKI1_RcsC-like"/>
    <property type="match status" value="1"/>
</dbReference>
<dbReference type="InterPro" id="IPR036641">
    <property type="entry name" value="HPT_dom_sf"/>
</dbReference>
<dbReference type="InterPro" id="IPR003661">
    <property type="entry name" value="HisK_dim/P_dom"/>
</dbReference>
<evidence type="ECO:0000256" key="10">
    <source>
        <dbReference type="ARBA" id="ARBA00022989"/>
    </source>
</evidence>
<keyword evidence="11" id="KW-0902">Two-component regulatory system</keyword>
<keyword evidence="5 17" id="KW-0597">Phosphoprotein</keyword>
<dbReference type="SMART" id="SM00388">
    <property type="entry name" value="HisKA"/>
    <property type="match status" value="1"/>
</dbReference>
<evidence type="ECO:0000313" key="24">
    <source>
        <dbReference type="Proteomes" id="UP000245212"/>
    </source>
</evidence>
<dbReference type="CDD" id="cd00082">
    <property type="entry name" value="HisKA"/>
    <property type="match status" value="1"/>
</dbReference>
<dbReference type="InterPro" id="IPR035965">
    <property type="entry name" value="PAS-like_dom_sf"/>
</dbReference>
<dbReference type="GO" id="GO:0005524">
    <property type="term" value="F:ATP binding"/>
    <property type="evidence" value="ECO:0007669"/>
    <property type="project" value="UniProtKB-KW"/>
</dbReference>
<dbReference type="SUPFAM" id="SSF55874">
    <property type="entry name" value="ATPase domain of HSP90 chaperone/DNA topoisomerase II/histidine kinase"/>
    <property type="match status" value="1"/>
</dbReference>
<dbReference type="PROSITE" id="PS50109">
    <property type="entry name" value="HIS_KIN"/>
    <property type="match status" value="1"/>
</dbReference>
<proteinExistence type="predicted"/>
<comment type="caution">
    <text evidence="17">Lacks conserved residue(s) required for the propagation of feature annotation.</text>
</comment>
<dbReference type="Gene3D" id="1.10.287.130">
    <property type="match status" value="1"/>
</dbReference>
<dbReference type="Gene3D" id="1.20.120.160">
    <property type="entry name" value="HPT domain"/>
    <property type="match status" value="1"/>
</dbReference>
<feature type="modified residue" description="Phosphohistidine" evidence="16">
    <location>
        <position position="1117"/>
    </location>
</feature>
<organism evidence="23 24">
    <name type="scientific">Corticimicrobacter populi</name>
    <dbReference type="NCBI Taxonomy" id="2175229"/>
    <lineage>
        <taxon>Bacteria</taxon>
        <taxon>Pseudomonadati</taxon>
        <taxon>Pseudomonadota</taxon>
        <taxon>Betaproteobacteria</taxon>
        <taxon>Burkholderiales</taxon>
        <taxon>Alcaligenaceae</taxon>
        <taxon>Corticimicrobacter</taxon>
    </lineage>
</organism>
<evidence type="ECO:0000256" key="11">
    <source>
        <dbReference type="ARBA" id="ARBA00023012"/>
    </source>
</evidence>
<dbReference type="SMART" id="SM00086">
    <property type="entry name" value="PAC"/>
    <property type="match status" value="3"/>
</dbReference>
<dbReference type="Pfam" id="PF08447">
    <property type="entry name" value="PAS_3"/>
    <property type="match status" value="1"/>
</dbReference>
<evidence type="ECO:0000313" key="23">
    <source>
        <dbReference type="EMBL" id="PWF25510.1"/>
    </source>
</evidence>
<evidence type="ECO:0000259" key="19">
    <source>
        <dbReference type="PROSITE" id="PS50110"/>
    </source>
</evidence>
<dbReference type="InterPro" id="IPR036097">
    <property type="entry name" value="HisK_dim/P_sf"/>
</dbReference>